<gene>
    <name evidence="2" type="ORF">GUJ93_ZPchr0006g41668</name>
</gene>
<sequence>MHASGRPRTLVPNNECTNASSGGEKKTDHDVRAPPRAAAQPESLSPAGIDGDAASSLARFDRSPRLGVVAFT</sequence>
<proteinExistence type="predicted"/>
<organism evidence="2 3">
    <name type="scientific">Zizania palustris</name>
    <name type="common">Northern wild rice</name>
    <dbReference type="NCBI Taxonomy" id="103762"/>
    <lineage>
        <taxon>Eukaryota</taxon>
        <taxon>Viridiplantae</taxon>
        <taxon>Streptophyta</taxon>
        <taxon>Embryophyta</taxon>
        <taxon>Tracheophyta</taxon>
        <taxon>Spermatophyta</taxon>
        <taxon>Magnoliopsida</taxon>
        <taxon>Liliopsida</taxon>
        <taxon>Poales</taxon>
        <taxon>Poaceae</taxon>
        <taxon>BOP clade</taxon>
        <taxon>Oryzoideae</taxon>
        <taxon>Oryzeae</taxon>
        <taxon>Zizaniinae</taxon>
        <taxon>Zizania</taxon>
    </lineage>
</organism>
<name>A0A8J5TA45_ZIZPA</name>
<dbReference type="Proteomes" id="UP000729402">
    <property type="component" value="Unassembled WGS sequence"/>
</dbReference>
<feature type="compositionally biased region" description="Basic and acidic residues" evidence="1">
    <location>
        <begin position="23"/>
        <end position="33"/>
    </location>
</feature>
<evidence type="ECO:0000313" key="3">
    <source>
        <dbReference type="Proteomes" id="UP000729402"/>
    </source>
</evidence>
<dbReference type="EMBL" id="JAAALK010000283">
    <property type="protein sequence ID" value="KAG8073944.1"/>
    <property type="molecule type" value="Genomic_DNA"/>
</dbReference>
<evidence type="ECO:0000256" key="1">
    <source>
        <dbReference type="SAM" id="MobiDB-lite"/>
    </source>
</evidence>
<keyword evidence="3" id="KW-1185">Reference proteome</keyword>
<reference evidence="2" key="1">
    <citation type="journal article" date="2021" name="bioRxiv">
        <title>Whole Genome Assembly and Annotation of Northern Wild Rice, Zizania palustris L., Supports a Whole Genome Duplication in the Zizania Genus.</title>
        <authorList>
            <person name="Haas M."/>
            <person name="Kono T."/>
            <person name="Macchietto M."/>
            <person name="Millas R."/>
            <person name="McGilp L."/>
            <person name="Shao M."/>
            <person name="Duquette J."/>
            <person name="Hirsch C.N."/>
            <person name="Kimball J."/>
        </authorList>
    </citation>
    <scope>NUCLEOTIDE SEQUENCE</scope>
    <source>
        <tissue evidence="2">Fresh leaf tissue</tissue>
    </source>
</reference>
<feature type="compositionally biased region" description="Polar residues" evidence="1">
    <location>
        <begin position="11"/>
        <end position="21"/>
    </location>
</feature>
<accession>A0A8J5TA45</accession>
<reference evidence="2" key="2">
    <citation type="submission" date="2021-02" db="EMBL/GenBank/DDBJ databases">
        <authorList>
            <person name="Kimball J.A."/>
            <person name="Haas M.W."/>
            <person name="Macchietto M."/>
            <person name="Kono T."/>
            <person name="Duquette J."/>
            <person name="Shao M."/>
        </authorList>
    </citation>
    <scope>NUCLEOTIDE SEQUENCE</scope>
    <source>
        <tissue evidence="2">Fresh leaf tissue</tissue>
    </source>
</reference>
<dbReference type="AlphaFoldDB" id="A0A8J5TA45"/>
<comment type="caution">
    <text evidence="2">The sequence shown here is derived from an EMBL/GenBank/DDBJ whole genome shotgun (WGS) entry which is preliminary data.</text>
</comment>
<feature type="region of interest" description="Disordered" evidence="1">
    <location>
        <begin position="1"/>
        <end position="72"/>
    </location>
</feature>
<protein>
    <submittedName>
        <fullName evidence="2">Uncharacterized protein</fullName>
    </submittedName>
</protein>
<evidence type="ECO:0000313" key="2">
    <source>
        <dbReference type="EMBL" id="KAG8073944.1"/>
    </source>
</evidence>